<keyword evidence="7" id="KW-1185">Reference proteome</keyword>
<organism evidence="6 7">
    <name type="scientific">Parendozoicomonas haliclonae</name>
    <dbReference type="NCBI Taxonomy" id="1960125"/>
    <lineage>
        <taxon>Bacteria</taxon>
        <taxon>Pseudomonadati</taxon>
        <taxon>Pseudomonadota</taxon>
        <taxon>Gammaproteobacteria</taxon>
        <taxon>Oceanospirillales</taxon>
        <taxon>Endozoicomonadaceae</taxon>
        <taxon>Parendozoicomonas</taxon>
    </lineage>
</organism>
<dbReference type="RefSeq" id="WP_087107098.1">
    <property type="nucleotide sequence ID" value="NZ_CBCSCN010000014.1"/>
</dbReference>
<dbReference type="UniPathway" id="UPA00344"/>
<dbReference type="InterPro" id="IPR044672">
    <property type="entry name" value="MOCS2A"/>
</dbReference>
<keyword evidence="3" id="KW-0501">Molybdenum cofactor biosynthesis</keyword>
<dbReference type="PANTHER" id="PTHR33359">
    <property type="entry name" value="MOLYBDOPTERIN SYNTHASE SULFUR CARRIER SUBUNIT"/>
    <property type="match status" value="1"/>
</dbReference>
<evidence type="ECO:0000256" key="2">
    <source>
        <dbReference type="ARBA" id="ARBA00022741"/>
    </source>
</evidence>
<keyword evidence="2" id="KW-0547">Nucleotide-binding</keyword>
<dbReference type="NCBIfam" id="NF008347">
    <property type="entry name" value="PRK11130.1"/>
    <property type="match status" value="1"/>
</dbReference>
<dbReference type="PANTHER" id="PTHR33359:SF1">
    <property type="entry name" value="MOLYBDOPTERIN SYNTHASE SULFUR CARRIER SUBUNIT"/>
    <property type="match status" value="1"/>
</dbReference>
<evidence type="ECO:0000256" key="5">
    <source>
        <dbReference type="ARBA" id="ARBA00024247"/>
    </source>
</evidence>
<evidence type="ECO:0000313" key="6">
    <source>
        <dbReference type="EMBL" id="SMA37680.1"/>
    </source>
</evidence>
<evidence type="ECO:0000256" key="1">
    <source>
        <dbReference type="ARBA" id="ARBA00005046"/>
    </source>
</evidence>
<evidence type="ECO:0000256" key="3">
    <source>
        <dbReference type="ARBA" id="ARBA00023150"/>
    </source>
</evidence>
<comment type="pathway">
    <text evidence="1">Cofactor biosynthesis; molybdopterin biosynthesis.</text>
</comment>
<dbReference type="GO" id="GO:0000166">
    <property type="term" value="F:nucleotide binding"/>
    <property type="evidence" value="ECO:0007669"/>
    <property type="project" value="UniProtKB-KW"/>
</dbReference>
<dbReference type="InterPro" id="IPR012675">
    <property type="entry name" value="Beta-grasp_dom_sf"/>
</dbReference>
<dbReference type="OrthoDB" id="9801945at2"/>
<dbReference type="FunFam" id="3.10.20.30:FF:000010">
    <property type="entry name" value="Molybdopterin synthase sulfur carrier subunit"/>
    <property type="match status" value="1"/>
</dbReference>
<dbReference type="Gene3D" id="3.10.20.30">
    <property type="match status" value="1"/>
</dbReference>
<dbReference type="Proteomes" id="UP000196573">
    <property type="component" value="Unassembled WGS sequence"/>
</dbReference>
<accession>A0A1X7AG20</accession>
<name>A0A1X7AG20_9GAMM</name>
<dbReference type="SUPFAM" id="SSF54285">
    <property type="entry name" value="MoaD/ThiS"/>
    <property type="match status" value="1"/>
</dbReference>
<dbReference type="Pfam" id="PF02597">
    <property type="entry name" value="ThiS"/>
    <property type="match status" value="1"/>
</dbReference>
<evidence type="ECO:0000256" key="4">
    <source>
        <dbReference type="ARBA" id="ARBA00024200"/>
    </source>
</evidence>
<evidence type="ECO:0000313" key="7">
    <source>
        <dbReference type="Proteomes" id="UP000196573"/>
    </source>
</evidence>
<dbReference type="CDD" id="cd00754">
    <property type="entry name" value="Ubl_MoaD"/>
    <property type="match status" value="1"/>
</dbReference>
<dbReference type="EMBL" id="FWPT01000002">
    <property type="protein sequence ID" value="SMA37680.1"/>
    <property type="molecule type" value="Genomic_DNA"/>
</dbReference>
<protein>
    <recommendedName>
        <fullName evidence="5">Molybdopterin synthase sulfur carrier subunit</fullName>
    </recommendedName>
</protein>
<dbReference type="InterPro" id="IPR016155">
    <property type="entry name" value="Mopterin_synth/thiamin_S_b"/>
</dbReference>
<sequence length="81" mass="8832">MIKVLFFASYRDRLGCDQLEVDAGVATVAALKEELAQRGELWKTILQDRKTLVAVNQVMTKDSASISDGDEVAFFPPVTGG</sequence>
<comment type="similarity">
    <text evidence="4">Belongs to the MoaD family.</text>
</comment>
<dbReference type="NCBIfam" id="TIGR01682">
    <property type="entry name" value="moaD"/>
    <property type="match status" value="1"/>
</dbReference>
<dbReference type="InterPro" id="IPR003749">
    <property type="entry name" value="ThiS/MoaD-like"/>
</dbReference>
<proteinExistence type="inferred from homology"/>
<reference evidence="6 7" key="1">
    <citation type="submission" date="2017-03" db="EMBL/GenBank/DDBJ databases">
        <authorList>
            <person name="Afonso C.L."/>
            <person name="Miller P.J."/>
            <person name="Scott M.A."/>
            <person name="Spackman E."/>
            <person name="Goraichik I."/>
            <person name="Dimitrov K.M."/>
            <person name="Suarez D.L."/>
            <person name="Swayne D.E."/>
        </authorList>
    </citation>
    <scope>NUCLEOTIDE SEQUENCE [LARGE SCALE GENOMIC DNA]</scope>
    <source>
        <strain evidence="6">SB41UT1</strain>
    </source>
</reference>
<dbReference type="GO" id="GO:0006777">
    <property type="term" value="P:Mo-molybdopterin cofactor biosynthetic process"/>
    <property type="evidence" value="ECO:0007669"/>
    <property type="project" value="UniProtKB-KW"/>
</dbReference>
<gene>
    <name evidence="6" type="primary">moaD</name>
    <name evidence="6" type="ORF">EHSB41UT_00770</name>
</gene>
<dbReference type="GO" id="GO:1990133">
    <property type="term" value="C:molybdopterin adenylyltransferase complex"/>
    <property type="evidence" value="ECO:0007669"/>
    <property type="project" value="TreeGrafter"/>
</dbReference>
<dbReference type="AlphaFoldDB" id="A0A1X7AG20"/>